<dbReference type="InterPro" id="IPR050643">
    <property type="entry name" value="Periplasmic_pilus_chap"/>
</dbReference>
<dbReference type="PRINTS" id="PR00969">
    <property type="entry name" value="CHAPERONPILI"/>
</dbReference>
<dbReference type="InterPro" id="IPR001829">
    <property type="entry name" value="Pili_assmbl_chaperone_bac"/>
</dbReference>
<protein>
    <submittedName>
        <fullName evidence="9">Molecular chaperone</fullName>
    </submittedName>
</protein>
<dbReference type="PANTHER" id="PTHR30251">
    <property type="entry name" value="PILUS ASSEMBLY CHAPERONE"/>
    <property type="match status" value="1"/>
</dbReference>
<dbReference type="InterPro" id="IPR008962">
    <property type="entry name" value="PapD-like_sf"/>
</dbReference>
<dbReference type="InterPro" id="IPR016148">
    <property type="entry name" value="Pili_assmbl_chaperone_C"/>
</dbReference>
<evidence type="ECO:0000259" key="7">
    <source>
        <dbReference type="Pfam" id="PF00345"/>
    </source>
</evidence>
<proteinExistence type="inferred from homology"/>
<evidence type="ECO:0000259" key="8">
    <source>
        <dbReference type="Pfam" id="PF02753"/>
    </source>
</evidence>
<dbReference type="Proteomes" id="UP001160882">
    <property type="component" value="Unassembled WGS sequence"/>
</dbReference>
<evidence type="ECO:0000256" key="6">
    <source>
        <dbReference type="SAM" id="SignalP"/>
    </source>
</evidence>
<name>A0AA42UNI8_9PSED</name>
<dbReference type="Pfam" id="PF02753">
    <property type="entry name" value="PapD_C"/>
    <property type="match status" value="1"/>
</dbReference>
<reference evidence="9" key="1">
    <citation type="submission" date="2022-09" db="EMBL/GenBank/DDBJ databases">
        <title>Intensive care unit water sources are persistently colonized with multi-drug resistant bacteria and are the site of extensive horizontal gene transfer of antibiotic resistance genes.</title>
        <authorList>
            <person name="Diorio-Toth L."/>
        </authorList>
    </citation>
    <scope>NUCLEOTIDE SEQUENCE</scope>
    <source>
        <strain evidence="9">GD03782</strain>
    </source>
</reference>
<gene>
    <name evidence="9" type="ORF">N5I14_04810</name>
</gene>
<dbReference type="SUPFAM" id="SSF49584">
    <property type="entry name" value="Periplasmic chaperone C-domain"/>
    <property type="match status" value="1"/>
</dbReference>
<evidence type="ECO:0000313" key="9">
    <source>
        <dbReference type="EMBL" id="MDH1629564.1"/>
    </source>
</evidence>
<dbReference type="EMBL" id="JAOCGG010000006">
    <property type="protein sequence ID" value="MDH1629564.1"/>
    <property type="molecule type" value="Genomic_DNA"/>
</dbReference>
<comment type="subcellular location">
    <subcellularLocation>
        <location evidence="1">Periplasm</location>
    </subcellularLocation>
</comment>
<dbReference type="InterPro" id="IPR013783">
    <property type="entry name" value="Ig-like_fold"/>
</dbReference>
<dbReference type="Pfam" id="PF00345">
    <property type="entry name" value="PapD_N"/>
    <property type="match status" value="1"/>
</dbReference>
<accession>A0AA42UNI8</accession>
<feature type="chain" id="PRO_5041360053" evidence="6">
    <location>
        <begin position="24"/>
        <end position="239"/>
    </location>
</feature>
<keyword evidence="4" id="KW-0574">Periplasm</keyword>
<comment type="similarity">
    <text evidence="2">Belongs to the periplasmic pilus chaperone family.</text>
</comment>
<dbReference type="SUPFAM" id="SSF49354">
    <property type="entry name" value="PapD-like"/>
    <property type="match status" value="1"/>
</dbReference>
<keyword evidence="5" id="KW-0143">Chaperone</keyword>
<evidence type="ECO:0000256" key="4">
    <source>
        <dbReference type="ARBA" id="ARBA00022764"/>
    </source>
</evidence>
<dbReference type="Gene3D" id="2.60.40.10">
    <property type="entry name" value="Immunoglobulins"/>
    <property type="match status" value="2"/>
</dbReference>
<dbReference type="GO" id="GO:0030288">
    <property type="term" value="C:outer membrane-bounded periplasmic space"/>
    <property type="evidence" value="ECO:0007669"/>
    <property type="project" value="InterPro"/>
</dbReference>
<dbReference type="GO" id="GO:0071555">
    <property type="term" value="P:cell wall organization"/>
    <property type="evidence" value="ECO:0007669"/>
    <property type="project" value="InterPro"/>
</dbReference>
<feature type="signal peptide" evidence="6">
    <location>
        <begin position="1"/>
        <end position="23"/>
    </location>
</feature>
<evidence type="ECO:0000256" key="1">
    <source>
        <dbReference type="ARBA" id="ARBA00004418"/>
    </source>
</evidence>
<evidence type="ECO:0000313" key="10">
    <source>
        <dbReference type="Proteomes" id="UP001160882"/>
    </source>
</evidence>
<dbReference type="PANTHER" id="PTHR30251:SF2">
    <property type="entry name" value="FIMBRIAL CHAPERONE YADV-RELATED"/>
    <property type="match status" value="1"/>
</dbReference>
<evidence type="ECO:0000256" key="2">
    <source>
        <dbReference type="ARBA" id="ARBA00007399"/>
    </source>
</evidence>
<comment type="caution">
    <text evidence="9">The sequence shown here is derived from an EMBL/GenBank/DDBJ whole genome shotgun (WGS) entry which is preliminary data.</text>
</comment>
<evidence type="ECO:0000256" key="3">
    <source>
        <dbReference type="ARBA" id="ARBA00022729"/>
    </source>
</evidence>
<sequence>MIMSKSRYLLAGLALLGASVANAGITLGGTRIIYPEKSKEVSILVKNDGARDIMIQSWLDPEQGKQGKDVPFAITPSLSRLAGNKQQMLRIFYFGQGLPADKESVFWLSVQEIPQKAEGDNTLQIALRQRIKVFYRPGNLPGSPEDAANGLKWQVLNEKGKHYLHVINNAPYFVSLSDVKLVVGAEKHVIASDMVSPFGHKKFEIKDSLDAWSRAAMTVEFMNINDYGAPVSHSQSVGE</sequence>
<evidence type="ECO:0000256" key="5">
    <source>
        <dbReference type="ARBA" id="ARBA00023186"/>
    </source>
</evidence>
<dbReference type="InterPro" id="IPR016147">
    <property type="entry name" value="Pili_assmbl_chaperone_N"/>
</dbReference>
<feature type="domain" description="Pili assembly chaperone N-terminal" evidence="7">
    <location>
        <begin position="24"/>
        <end position="140"/>
    </location>
</feature>
<feature type="domain" description="Pili assembly chaperone C-terminal" evidence="8">
    <location>
        <begin position="167"/>
        <end position="231"/>
    </location>
</feature>
<dbReference type="InterPro" id="IPR036316">
    <property type="entry name" value="Pili_assmbl_chap_C_dom_sf"/>
</dbReference>
<dbReference type="AlphaFoldDB" id="A0AA42UNI8"/>
<organism evidence="9 10">
    <name type="scientific">Pseudomonas mosselii</name>
    <dbReference type="NCBI Taxonomy" id="78327"/>
    <lineage>
        <taxon>Bacteria</taxon>
        <taxon>Pseudomonadati</taxon>
        <taxon>Pseudomonadota</taxon>
        <taxon>Gammaproteobacteria</taxon>
        <taxon>Pseudomonadales</taxon>
        <taxon>Pseudomonadaceae</taxon>
        <taxon>Pseudomonas</taxon>
    </lineage>
</organism>
<keyword evidence="3 6" id="KW-0732">Signal</keyword>
<dbReference type="RefSeq" id="WP_280080693.1">
    <property type="nucleotide sequence ID" value="NZ_JAOCGG010000006.1"/>
</dbReference>